<keyword evidence="6" id="KW-1185">Reference proteome</keyword>
<organism evidence="5 6">
    <name type="scientific">Rathayibacter caricis DSM 15933</name>
    <dbReference type="NCBI Taxonomy" id="1328867"/>
    <lineage>
        <taxon>Bacteria</taxon>
        <taxon>Bacillati</taxon>
        <taxon>Actinomycetota</taxon>
        <taxon>Actinomycetes</taxon>
        <taxon>Micrococcales</taxon>
        <taxon>Microbacteriaceae</taxon>
        <taxon>Rathayibacter</taxon>
    </lineage>
</organism>
<keyword evidence="3" id="KW-0862">Zinc</keyword>
<sequence length="289" mass="30757">MSELTARLFRDTRAILVESPFWLDGRLLWCDISTGTIHASAIDGAVDGSDDLVVPVEAPLGSFQPARGGGFVAALGDRIVLLDDAFAIERELAPIEHLHAGLRMNEGKCDPSGRFVAGSMNLTTEEQDGALYRIDASGRLETLLGGFGVANGFEWSDDGATFYFTDTSVSTVFRCSYGDELGEPEPFLVGRSFDGLALDVDGCFWTGANGESAVLRWSPEGELLDEIAIPAPNVTGLGFGGADLSTLFVGTAREKLEEQQLVDSPLSGGVFAIDTPTRGRPVEVFGASR</sequence>
<dbReference type="PRINTS" id="PR01790">
    <property type="entry name" value="SMP30FAMILY"/>
</dbReference>
<dbReference type="GO" id="GO:0005509">
    <property type="term" value="F:calcium ion binding"/>
    <property type="evidence" value="ECO:0007669"/>
    <property type="project" value="TreeGrafter"/>
</dbReference>
<dbReference type="Proteomes" id="UP000241085">
    <property type="component" value="Unassembled WGS sequence"/>
</dbReference>
<dbReference type="SUPFAM" id="SSF63829">
    <property type="entry name" value="Calcium-dependent phosphotriesterase"/>
    <property type="match status" value="1"/>
</dbReference>
<dbReference type="AlphaFoldDB" id="A0A2T4UPY4"/>
<evidence type="ECO:0000313" key="6">
    <source>
        <dbReference type="Proteomes" id="UP000241085"/>
    </source>
</evidence>
<evidence type="ECO:0000256" key="1">
    <source>
        <dbReference type="ARBA" id="ARBA00008853"/>
    </source>
</evidence>
<feature type="binding site" evidence="3">
    <location>
        <position position="103"/>
    </location>
    <ligand>
        <name>substrate</name>
    </ligand>
</feature>
<comment type="cofactor">
    <cofactor evidence="3">
        <name>Zn(2+)</name>
        <dbReference type="ChEBI" id="CHEBI:29105"/>
    </cofactor>
    <text evidence="3">Binds 1 divalent metal cation per subunit.</text>
</comment>
<dbReference type="RefSeq" id="WP_107573434.1">
    <property type="nucleotide sequence ID" value="NZ_PZPL01000001.1"/>
</dbReference>
<dbReference type="GO" id="GO:0019853">
    <property type="term" value="P:L-ascorbic acid biosynthetic process"/>
    <property type="evidence" value="ECO:0007669"/>
    <property type="project" value="TreeGrafter"/>
</dbReference>
<feature type="binding site" evidence="3">
    <location>
        <position position="151"/>
    </location>
    <ligand>
        <name>a divalent metal cation</name>
        <dbReference type="ChEBI" id="CHEBI:60240"/>
    </ligand>
</feature>
<dbReference type="Pfam" id="PF08450">
    <property type="entry name" value="SGL"/>
    <property type="match status" value="1"/>
</dbReference>
<feature type="active site" description="Proton donor/acceptor" evidence="2">
    <location>
        <position position="194"/>
    </location>
</feature>
<dbReference type="Gene3D" id="2.120.10.30">
    <property type="entry name" value="TolB, C-terminal domain"/>
    <property type="match status" value="1"/>
</dbReference>
<evidence type="ECO:0000313" key="5">
    <source>
        <dbReference type="EMBL" id="PTL71580.1"/>
    </source>
</evidence>
<protein>
    <recommendedName>
        <fullName evidence="4">SMP-30/Gluconolactonase/LRE-like region domain-containing protein</fullName>
    </recommendedName>
</protein>
<name>A0A2T4UPY4_9MICO</name>
<evidence type="ECO:0000259" key="4">
    <source>
        <dbReference type="Pfam" id="PF08450"/>
    </source>
</evidence>
<feature type="binding site" evidence="3">
    <location>
        <position position="18"/>
    </location>
    <ligand>
        <name>a divalent metal cation</name>
        <dbReference type="ChEBI" id="CHEBI:60240"/>
    </ligand>
</feature>
<proteinExistence type="inferred from homology"/>
<dbReference type="InterPro" id="IPR005511">
    <property type="entry name" value="SMP-30"/>
</dbReference>
<feature type="binding site" evidence="3">
    <location>
        <position position="105"/>
    </location>
    <ligand>
        <name>substrate</name>
    </ligand>
</feature>
<feature type="domain" description="SMP-30/Gluconolactonase/LRE-like region" evidence="4">
    <location>
        <begin position="18"/>
        <end position="253"/>
    </location>
</feature>
<dbReference type="EMBL" id="PZPL01000001">
    <property type="protein sequence ID" value="PTL71580.1"/>
    <property type="molecule type" value="Genomic_DNA"/>
</dbReference>
<reference evidence="5 6" key="1">
    <citation type="submission" date="2018-03" db="EMBL/GenBank/DDBJ databases">
        <title>Bacteriophage NCPPB3778 and a type I-E CRISPR drive the evolution of the US Biological Select Agent, Rathayibacter toxicus.</title>
        <authorList>
            <person name="Davis E.W.II."/>
            <person name="Tabima J.F."/>
            <person name="Weisberg A.J."/>
            <person name="Dantas Lopes L."/>
            <person name="Wiseman M.S."/>
            <person name="Wiseman M.S."/>
            <person name="Pupko T."/>
            <person name="Belcher M.S."/>
            <person name="Sechler A.J."/>
            <person name="Tancos M.A."/>
            <person name="Schroeder B.K."/>
            <person name="Murray T.D."/>
            <person name="Luster D.G."/>
            <person name="Schneider W.L."/>
            <person name="Rogers E."/>
            <person name="Andreote F.D."/>
            <person name="Grunwald N.J."/>
            <person name="Putnam M.L."/>
            <person name="Chang J.H."/>
        </authorList>
    </citation>
    <scope>NUCLEOTIDE SEQUENCE [LARGE SCALE GENOMIC DNA]</scope>
    <source>
        <strain evidence="5 6">DSM 15933</strain>
    </source>
</reference>
<feature type="binding site" evidence="3">
    <location>
        <position position="194"/>
    </location>
    <ligand>
        <name>a divalent metal cation</name>
        <dbReference type="ChEBI" id="CHEBI:60240"/>
    </ligand>
</feature>
<dbReference type="InterPro" id="IPR011042">
    <property type="entry name" value="6-blade_b-propeller_TolB-like"/>
</dbReference>
<dbReference type="GO" id="GO:0004341">
    <property type="term" value="F:gluconolactonase activity"/>
    <property type="evidence" value="ECO:0007669"/>
    <property type="project" value="TreeGrafter"/>
</dbReference>
<dbReference type="InterPro" id="IPR013658">
    <property type="entry name" value="SGL"/>
</dbReference>
<dbReference type="PANTHER" id="PTHR10907:SF47">
    <property type="entry name" value="REGUCALCIN"/>
    <property type="match status" value="1"/>
</dbReference>
<dbReference type="PANTHER" id="PTHR10907">
    <property type="entry name" value="REGUCALCIN"/>
    <property type="match status" value="1"/>
</dbReference>
<comment type="similarity">
    <text evidence="1">Belongs to the SMP-30/CGR1 family.</text>
</comment>
<evidence type="ECO:0000256" key="2">
    <source>
        <dbReference type="PIRSR" id="PIRSR605511-1"/>
    </source>
</evidence>
<evidence type="ECO:0000256" key="3">
    <source>
        <dbReference type="PIRSR" id="PIRSR605511-2"/>
    </source>
</evidence>
<accession>A0A2T4UPY4</accession>
<gene>
    <name evidence="5" type="ORF">C1I63_01080</name>
</gene>
<keyword evidence="3" id="KW-0479">Metal-binding</keyword>
<comment type="caution">
    <text evidence="5">The sequence shown here is derived from an EMBL/GenBank/DDBJ whole genome shotgun (WGS) entry which is preliminary data.</text>
</comment>